<dbReference type="InterPro" id="IPR027417">
    <property type="entry name" value="P-loop_NTPase"/>
</dbReference>
<comment type="caution">
    <text evidence="6">The sequence shown here is derived from an EMBL/GenBank/DDBJ whole genome shotgun (WGS) entry which is preliminary data.</text>
</comment>
<evidence type="ECO:0000256" key="3">
    <source>
        <dbReference type="ARBA" id="ARBA00023054"/>
    </source>
</evidence>
<protein>
    <recommendedName>
        <fullName evidence="2">Structural maintenance of chromosomes protein 5</fullName>
    </recommendedName>
</protein>
<dbReference type="GO" id="GO:0003697">
    <property type="term" value="F:single-stranded DNA binding"/>
    <property type="evidence" value="ECO:0007669"/>
    <property type="project" value="TreeGrafter"/>
</dbReference>
<dbReference type="EMBL" id="JAPXFL010000011">
    <property type="protein sequence ID" value="KAK9499317.1"/>
    <property type="molecule type" value="Genomic_DNA"/>
</dbReference>
<dbReference type="InterPro" id="IPR003395">
    <property type="entry name" value="RecF/RecN/SMC_N"/>
</dbReference>
<dbReference type="SUPFAM" id="SSF52540">
    <property type="entry name" value="P-loop containing nucleoside triphosphate hydrolases"/>
    <property type="match status" value="1"/>
</dbReference>
<dbReference type="PANTHER" id="PTHR45916">
    <property type="entry name" value="STRUCTURAL MAINTENANCE OF CHROMOSOMES PROTEIN 5"/>
    <property type="match status" value="1"/>
</dbReference>
<dbReference type="PANTHER" id="PTHR45916:SF1">
    <property type="entry name" value="STRUCTURAL MAINTENANCE OF CHROMOSOMES PROTEIN 5"/>
    <property type="match status" value="1"/>
</dbReference>
<sequence length="1077" mass="125281">MSEERKKGLFKSPVFHKGMIVRMKLINFMTYDKVEIHAEPKINFILGPNGTGKSTFLCAIIIGLGGKPSIIGRSTNVADYIKRGCEQSKIKIELYNPDGVNYVISRIINADSTSCWSLQRKSASFEQISEVIEKLNIQINNLCMILPQDRVQDFAKMNKKQLLEHTQKLIGKGELKELFDKLCDIRKEIKEQNDLLKVKTQSYDKDVQLLKRMEIDVNSYRERQDTLKQIELMKKKEAWLIFEEKSSHVLQLREESEKLLSEYKQAKELLKPYLCSIKEDQKKELALNNKAKIQRKVVDEIEKKQNNMKRGYLMLKNKIRSVKDELKEKIEAEKMKEVEMNSLKEQIELIIGLFPKESEQQLIAELKQVENEVERLLQQFSQIKAKENDVRKLVANINHLLRSVQHRKEEAESVKDKKLSILHDYPDVHAAYKWLADNRNLFAGPIYGPLFIELNVSKAANAKYVETMIPHRDLIAFACERAEDTSKLLKLLRDERHLKVNVLNVPASEQNLAEMFPPPYPIETIKKYGFHNYLIDLVEGPDAVLKYLCSKLAFHRIPVGTDRVIQHADKIPSKIALFFAETKVFQIKLSKYSGERSQRVSDIMKPTFLAYSVDVNLIDSLNVQMEDKLRELNDVQNEEAELLEMKKKIEIELNQTRNGKKELSRKMEHLKTSSVRLRMKREELARLEGNQLNREAEEALANENLTDCMKEMVEVNSIYHSILDEYHQQYILENLLKLEVDGVAAKIKHTERELKDKEKNSLKLKERVDNVQSNMVKAIAETKLLYNKAKELTDGLDPDDPKFVEKYRGLFGDFPRTLHELKDHLAECEAMLRCVQENSVSDQVIRDYEEKKHLLDQLGKHVEKVETKLTVLQQQYSEMKNKWMPEISDLIENINEKFSRSFRFLGCAGAVQLDQGDKQEEVENYGISMKVKFRNDSEMLVLNPFSQSGGEKALTIAIFLLSLQSIIRVPFRWVDEINQGMDEYNEVRVYYLMMREVASDPFAQYFVITPKLVAGLRMSSETTVHCIYSGIFERKCDSEDEETDNESAKKKSKKTISSRKLVWSKEKYFEFLRLKTN</sequence>
<comment type="similarity">
    <text evidence="1">Belongs to the SMC family. SMC5 subfamily.</text>
</comment>
<evidence type="ECO:0000313" key="7">
    <source>
        <dbReference type="Proteomes" id="UP001461498"/>
    </source>
</evidence>
<accession>A0AAW1CRX3</accession>
<dbReference type="Proteomes" id="UP001461498">
    <property type="component" value="Unassembled WGS sequence"/>
</dbReference>
<dbReference type="AlphaFoldDB" id="A0AAW1CRX3"/>
<organism evidence="6 7">
    <name type="scientific">Rhynocoris fuscipes</name>
    <dbReference type="NCBI Taxonomy" id="488301"/>
    <lineage>
        <taxon>Eukaryota</taxon>
        <taxon>Metazoa</taxon>
        <taxon>Ecdysozoa</taxon>
        <taxon>Arthropoda</taxon>
        <taxon>Hexapoda</taxon>
        <taxon>Insecta</taxon>
        <taxon>Pterygota</taxon>
        <taxon>Neoptera</taxon>
        <taxon>Paraneoptera</taxon>
        <taxon>Hemiptera</taxon>
        <taxon>Heteroptera</taxon>
        <taxon>Panheteroptera</taxon>
        <taxon>Cimicomorpha</taxon>
        <taxon>Reduviidae</taxon>
        <taxon>Harpactorinae</taxon>
        <taxon>Harpactorini</taxon>
        <taxon>Rhynocoris</taxon>
    </lineage>
</organism>
<keyword evidence="3 4" id="KW-0175">Coiled coil</keyword>
<proteinExistence type="inferred from homology"/>
<feature type="domain" description="RecF/RecN/SMC N-terminal" evidence="5">
    <location>
        <begin position="20"/>
        <end position="1010"/>
    </location>
</feature>
<feature type="coiled-coil region" evidence="4">
    <location>
        <begin position="618"/>
        <end position="673"/>
    </location>
</feature>
<dbReference type="GO" id="GO:0005634">
    <property type="term" value="C:nucleus"/>
    <property type="evidence" value="ECO:0007669"/>
    <property type="project" value="TreeGrafter"/>
</dbReference>
<feature type="coiled-coil region" evidence="4">
    <location>
        <begin position="818"/>
        <end position="882"/>
    </location>
</feature>
<reference evidence="6 7" key="1">
    <citation type="submission" date="2022-12" db="EMBL/GenBank/DDBJ databases">
        <title>Chromosome-level genome assembly of true bugs.</title>
        <authorList>
            <person name="Ma L."/>
            <person name="Li H."/>
        </authorList>
    </citation>
    <scope>NUCLEOTIDE SEQUENCE [LARGE SCALE GENOMIC DNA]</scope>
    <source>
        <strain evidence="6">Lab_2022b</strain>
    </source>
</reference>
<evidence type="ECO:0000313" key="6">
    <source>
        <dbReference type="EMBL" id="KAK9499317.1"/>
    </source>
</evidence>
<evidence type="ECO:0000259" key="5">
    <source>
        <dbReference type="Pfam" id="PF02463"/>
    </source>
</evidence>
<feature type="coiled-coil region" evidence="4">
    <location>
        <begin position="316"/>
        <end position="403"/>
    </location>
</feature>
<feature type="coiled-coil region" evidence="4">
    <location>
        <begin position="740"/>
        <end position="774"/>
    </location>
</feature>
<dbReference type="Pfam" id="PF02463">
    <property type="entry name" value="SMC_N"/>
    <property type="match status" value="1"/>
</dbReference>
<name>A0AAW1CRX3_9HEMI</name>
<dbReference type="Gene3D" id="3.40.50.300">
    <property type="entry name" value="P-loop containing nucleotide triphosphate hydrolases"/>
    <property type="match status" value="2"/>
</dbReference>
<evidence type="ECO:0000256" key="1">
    <source>
        <dbReference type="ARBA" id="ARBA00010171"/>
    </source>
</evidence>
<feature type="coiled-coil region" evidence="4">
    <location>
        <begin position="210"/>
        <end position="269"/>
    </location>
</feature>
<keyword evidence="7" id="KW-1185">Reference proteome</keyword>
<evidence type="ECO:0000256" key="2">
    <source>
        <dbReference type="ARBA" id="ARBA00018687"/>
    </source>
</evidence>
<dbReference type="GO" id="GO:0030915">
    <property type="term" value="C:Smc5-Smc6 complex"/>
    <property type="evidence" value="ECO:0007669"/>
    <property type="project" value="TreeGrafter"/>
</dbReference>
<evidence type="ECO:0000256" key="4">
    <source>
        <dbReference type="SAM" id="Coils"/>
    </source>
</evidence>
<dbReference type="GO" id="GO:0000724">
    <property type="term" value="P:double-strand break repair via homologous recombination"/>
    <property type="evidence" value="ECO:0007669"/>
    <property type="project" value="TreeGrafter"/>
</dbReference>
<gene>
    <name evidence="6" type="ORF">O3M35_002370</name>
</gene>